<dbReference type="InterPro" id="IPR001977">
    <property type="entry name" value="Depp_CoAkinase"/>
</dbReference>
<dbReference type="PANTHER" id="PTHR10695">
    <property type="entry name" value="DEPHOSPHO-COA KINASE-RELATED"/>
    <property type="match status" value="1"/>
</dbReference>
<dbReference type="EC" id="2.7.1.24" evidence="5 6"/>
<evidence type="ECO:0000256" key="4">
    <source>
        <dbReference type="ARBA" id="ARBA00022993"/>
    </source>
</evidence>
<organism evidence="8 9">
    <name type="scientific">Mucisphaera calidilacus</name>
    <dbReference type="NCBI Taxonomy" id="2527982"/>
    <lineage>
        <taxon>Bacteria</taxon>
        <taxon>Pseudomonadati</taxon>
        <taxon>Planctomycetota</taxon>
        <taxon>Phycisphaerae</taxon>
        <taxon>Phycisphaerales</taxon>
        <taxon>Phycisphaeraceae</taxon>
        <taxon>Mucisphaera</taxon>
    </lineage>
</organism>
<dbReference type="KEGG" id="mcad:Pan265_19680"/>
<evidence type="ECO:0000256" key="7">
    <source>
        <dbReference type="SAM" id="MobiDB-lite"/>
    </source>
</evidence>
<dbReference type="PROSITE" id="PS51219">
    <property type="entry name" value="DPCK"/>
    <property type="match status" value="1"/>
</dbReference>
<dbReference type="SUPFAM" id="SSF52540">
    <property type="entry name" value="P-loop containing nucleoside triphosphate hydrolases"/>
    <property type="match status" value="1"/>
</dbReference>
<comment type="subcellular location">
    <subcellularLocation>
        <location evidence="5">Cytoplasm</location>
    </subcellularLocation>
</comment>
<feature type="binding site" evidence="5">
    <location>
        <begin position="26"/>
        <end position="31"/>
    </location>
    <ligand>
        <name>ATP</name>
        <dbReference type="ChEBI" id="CHEBI:30616"/>
    </ligand>
</feature>
<evidence type="ECO:0000256" key="3">
    <source>
        <dbReference type="ARBA" id="ARBA00022840"/>
    </source>
</evidence>
<comment type="pathway">
    <text evidence="5">Cofactor biosynthesis; coenzyme A biosynthesis; CoA from (R)-pantothenate: step 5/5.</text>
</comment>
<dbReference type="UniPathway" id="UPA00241">
    <property type="reaction ID" value="UER00356"/>
</dbReference>
<dbReference type="GO" id="GO:0005524">
    <property type="term" value="F:ATP binding"/>
    <property type="evidence" value="ECO:0007669"/>
    <property type="project" value="UniProtKB-UniRule"/>
</dbReference>
<dbReference type="OrthoDB" id="9812943at2"/>
<evidence type="ECO:0000313" key="8">
    <source>
        <dbReference type="EMBL" id="QDU72106.1"/>
    </source>
</evidence>
<evidence type="ECO:0000256" key="1">
    <source>
        <dbReference type="ARBA" id="ARBA00009018"/>
    </source>
</evidence>
<comment type="similarity">
    <text evidence="1 5">Belongs to the CoaE family.</text>
</comment>
<comment type="function">
    <text evidence="5">Catalyzes the phosphorylation of the 3'-hydroxyl group of dephosphocoenzyme A to form coenzyme A.</text>
</comment>
<dbReference type="HAMAP" id="MF_00376">
    <property type="entry name" value="Dephospho_CoA_kinase"/>
    <property type="match status" value="1"/>
</dbReference>
<evidence type="ECO:0000256" key="2">
    <source>
        <dbReference type="ARBA" id="ARBA00022741"/>
    </source>
</evidence>
<proteinExistence type="inferred from homology"/>
<dbReference type="PANTHER" id="PTHR10695:SF46">
    <property type="entry name" value="BIFUNCTIONAL COENZYME A SYNTHASE-RELATED"/>
    <property type="match status" value="1"/>
</dbReference>
<accession>A0A518BYR3</accession>
<evidence type="ECO:0000256" key="5">
    <source>
        <dbReference type="HAMAP-Rule" id="MF_00376"/>
    </source>
</evidence>
<dbReference type="NCBIfam" id="TIGR00152">
    <property type="entry name" value="dephospho-CoA kinase"/>
    <property type="match status" value="1"/>
</dbReference>
<evidence type="ECO:0000256" key="6">
    <source>
        <dbReference type="NCBIfam" id="TIGR00152"/>
    </source>
</evidence>
<dbReference type="RefSeq" id="WP_145446286.1">
    <property type="nucleotide sequence ID" value="NZ_CP036280.1"/>
</dbReference>
<reference evidence="8 9" key="1">
    <citation type="submission" date="2019-02" db="EMBL/GenBank/DDBJ databases">
        <title>Deep-cultivation of Planctomycetes and their phenomic and genomic characterization uncovers novel biology.</title>
        <authorList>
            <person name="Wiegand S."/>
            <person name="Jogler M."/>
            <person name="Boedeker C."/>
            <person name="Pinto D."/>
            <person name="Vollmers J."/>
            <person name="Rivas-Marin E."/>
            <person name="Kohn T."/>
            <person name="Peeters S.H."/>
            <person name="Heuer A."/>
            <person name="Rast P."/>
            <person name="Oberbeckmann S."/>
            <person name="Bunk B."/>
            <person name="Jeske O."/>
            <person name="Meyerdierks A."/>
            <person name="Storesund J.E."/>
            <person name="Kallscheuer N."/>
            <person name="Luecker S."/>
            <person name="Lage O.M."/>
            <person name="Pohl T."/>
            <person name="Merkel B.J."/>
            <person name="Hornburger P."/>
            <person name="Mueller R.-W."/>
            <person name="Bruemmer F."/>
            <person name="Labrenz M."/>
            <person name="Spormann A.M."/>
            <person name="Op den Camp H."/>
            <person name="Overmann J."/>
            <person name="Amann R."/>
            <person name="Jetten M.S.M."/>
            <person name="Mascher T."/>
            <person name="Medema M.H."/>
            <person name="Devos D.P."/>
            <person name="Kaster A.-K."/>
            <person name="Ovreas L."/>
            <person name="Rohde M."/>
            <person name="Galperin M.Y."/>
            <person name="Jogler C."/>
        </authorList>
    </citation>
    <scope>NUCLEOTIDE SEQUENCE [LARGE SCALE GENOMIC DNA]</scope>
    <source>
        <strain evidence="8 9">Pan265</strain>
    </source>
</reference>
<evidence type="ECO:0000313" key="9">
    <source>
        <dbReference type="Proteomes" id="UP000320386"/>
    </source>
</evidence>
<dbReference type="AlphaFoldDB" id="A0A518BYR3"/>
<dbReference type="GO" id="GO:0015937">
    <property type="term" value="P:coenzyme A biosynthetic process"/>
    <property type="evidence" value="ECO:0007669"/>
    <property type="project" value="UniProtKB-UniRule"/>
</dbReference>
<dbReference type="EMBL" id="CP036280">
    <property type="protein sequence ID" value="QDU72106.1"/>
    <property type="molecule type" value="Genomic_DNA"/>
</dbReference>
<keyword evidence="5 8" id="KW-0418">Kinase</keyword>
<name>A0A518BYR3_9BACT</name>
<dbReference type="Pfam" id="PF01121">
    <property type="entry name" value="CoaE"/>
    <property type="match status" value="1"/>
</dbReference>
<feature type="region of interest" description="Disordered" evidence="7">
    <location>
        <begin position="1"/>
        <end position="24"/>
    </location>
</feature>
<dbReference type="CDD" id="cd02022">
    <property type="entry name" value="DPCK"/>
    <property type="match status" value="1"/>
</dbReference>
<protein>
    <recommendedName>
        <fullName evidence="5 6">Dephospho-CoA kinase</fullName>
        <ecNumber evidence="5 6">2.7.1.24</ecNumber>
    </recommendedName>
    <alternativeName>
        <fullName evidence="5">Dephosphocoenzyme A kinase</fullName>
    </alternativeName>
</protein>
<dbReference type="Gene3D" id="3.40.50.300">
    <property type="entry name" value="P-loop containing nucleotide triphosphate hydrolases"/>
    <property type="match status" value="1"/>
</dbReference>
<dbReference type="GO" id="GO:0004140">
    <property type="term" value="F:dephospho-CoA kinase activity"/>
    <property type="evidence" value="ECO:0007669"/>
    <property type="project" value="UniProtKB-UniRule"/>
</dbReference>
<keyword evidence="2 5" id="KW-0547">Nucleotide-binding</keyword>
<dbReference type="GO" id="GO:0005737">
    <property type="term" value="C:cytoplasm"/>
    <property type="evidence" value="ECO:0007669"/>
    <property type="project" value="UniProtKB-SubCell"/>
</dbReference>
<keyword evidence="9" id="KW-1185">Reference proteome</keyword>
<keyword evidence="3 5" id="KW-0067">ATP-binding</keyword>
<comment type="catalytic activity">
    <reaction evidence="5">
        <text>3'-dephospho-CoA + ATP = ADP + CoA + H(+)</text>
        <dbReference type="Rhea" id="RHEA:18245"/>
        <dbReference type="ChEBI" id="CHEBI:15378"/>
        <dbReference type="ChEBI" id="CHEBI:30616"/>
        <dbReference type="ChEBI" id="CHEBI:57287"/>
        <dbReference type="ChEBI" id="CHEBI:57328"/>
        <dbReference type="ChEBI" id="CHEBI:456216"/>
        <dbReference type="EC" id="2.7.1.24"/>
    </reaction>
</comment>
<sequence length="217" mass="23241">MTGSDGLTSGRFRGSQPVIGLMGAPGSGKSEVARALTGEGCAVIDADVLAREALEHPEVVAVLRSWLGEGVVDGEGRVDRGAVGAVVFGDEASRRRLEGLIHPRVHAERARLRSGYVGDPGVVAIVEDCPLLLETGLDGECDVLVFVDAPRSVREERVYRTRGWSAAELALREGAQIGLDIKRERADYVIVNDADPEHCRVQSRRVLSQILSSCSSE</sequence>
<keyword evidence="4 5" id="KW-0173">Coenzyme A biosynthesis</keyword>
<gene>
    <name evidence="5 8" type="primary">coaE</name>
    <name evidence="8" type="ORF">Pan265_19680</name>
</gene>
<dbReference type="Proteomes" id="UP000320386">
    <property type="component" value="Chromosome"/>
</dbReference>
<dbReference type="InterPro" id="IPR027417">
    <property type="entry name" value="P-loop_NTPase"/>
</dbReference>
<keyword evidence="5 8" id="KW-0808">Transferase</keyword>
<keyword evidence="5" id="KW-0963">Cytoplasm</keyword>